<accession>A0ABS1XWU4</accession>
<dbReference type="Proteomes" id="UP000601027">
    <property type="component" value="Unassembled WGS sequence"/>
</dbReference>
<comment type="caution">
    <text evidence="2">The sequence shown here is derived from an EMBL/GenBank/DDBJ whole genome shotgun (WGS) entry which is preliminary data.</text>
</comment>
<evidence type="ECO:0000256" key="1">
    <source>
        <dbReference type="SAM" id="Phobius"/>
    </source>
</evidence>
<gene>
    <name evidence="2" type="ORF">JNW91_18795</name>
</gene>
<reference evidence="2 3" key="1">
    <citation type="submission" date="2021-01" db="EMBL/GenBank/DDBJ databases">
        <title>Draft genome sequence of Micromonospora sp. strain STR1_7.</title>
        <authorList>
            <person name="Karlyshev A."/>
            <person name="Jawad R."/>
        </authorList>
    </citation>
    <scope>NUCLEOTIDE SEQUENCE [LARGE SCALE GENOMIC DNA]</scope>
    <source>
        <strain evidence="2 3">STR1-7</strain>
    </source>
</reference>
<keyword evidence="1" id="KW-0812">Transmembrane</keyword>
<organism evidence="2 3">
    <name type="scientific">Micromonospora parastrephiae</name>
    <dbReference type="NCBI Taxonomy" id="2806101"/>
    <lineage>
        <taxon>Bacteria</taxon>
        <taxon>Bacillati</taxon>
        <taxon>Actinomycetota</taxon>
        <taxon>Actinomycetes</taxon>
        <taxon>Micromonosporales</taxon>
        <taxon>Micromonosporaceae</taxon>
        <taxon>Micromonospora</taxon>
    </lineage>
</organism>
<protein>
    <submittedName>
        <fullName evidence="2">Uncharacterized protein</fullName>
    </submittedName>
</protein>
<keyword evidence="1" id="KW-1133">Transmembrane helix</keyword>
<evidence type="ECO:0000313" key="3">
    <source>
        <dbReference type="Proteomes" id="UP000601027"/>
    </source>
</evidence>
<feature type="transmembrane region" description="Helical" evidence="1">
    <location>
        <begin position="97"/>
        <end position="118"/>
    </location>
</feature>
<proteinExistence type="predicted"/>
<sequence>MTSINERATACRPPLDGPLLRTVFEVPPPLRLDDVGALCPLDDMVLIRVAGGWTCPSCGAAWCSEGRDGRWPGVDQITRWADQSDGDGRHAGRLTRAAVVGVAAAGPAAVTVAAAHRYAEHASAVPEQLVYSPVVAVGLVGVVLASRRVARWVDDRRHPLAVDVDEADLDALGRELLAQVRARRGGVS</sequence>
<name>A0ABS1XWU4_9ACTN</name>
<feature type="transmembrane region" description="Helical" evidence="1">
    <location>
        <begin position="130"/>
        <end position="150"/>
    </location>
</feature>
<evidence type="ECO:0000313" key="2">
    <source>
        <dbReference type="EMBL" id="MBM0233718.1"/>
    </source>
</evidence>
<dbReference type="RefSeq" id="WP_203176856.1">
    <property type="nucleotide sequence ID" value="NZ_JAEVHM010000094.1"/>
</dbReference>
<dbReference type="EMBL" id="JAEVHM010000094">
    <property type="protein sequence ID" value="MBM0233718.1"/>
    <property type="molecule type" value="Genomic_DNA"/>
</dbReference>
<keyword evidence="3" id="KW-1185">Reference proteome</keyword>
<keyword evidence="1" id="KW-0472">Membrane</keyword>